<feature type="domain" description="SCP" evidence="2">
    <location>
        <begin position="25"/>
        <end position="172"/>
    </location>
</feature>
<dbReference type="InterPro" id="IPR035940">
    <property type="entry name" value="CAP_sf"/>
</dbReference>
<evidence type="ECO:0000256" key="1">
    <source>
        <dbReference type="SAM" id="SignalP"/>
    </source>
</evidence>
<dbReference type="CDD" id="cd05380">
    <property type="entry name" value="CAP_euk"/>
    <property type="match status" value="1"/>
</dbReference>
<dbReference type="Pfam" id="PF00188">
    <property type="entry name" value="CAP"/>
    <property type="match status" value="1"/>
</dbReference>
<dbReference type="SMART" id="SM00198">
    <property type="entry name" value="SCP"/>
    <property type="match status" value="1"/>
</dbReference>
<organism evidence="3">
    <name type="scientific">Schistosoma japonicum</name>
    <name type="common">Blood fluke</name>
    <dbReference type="NCBI Taxonomy" id="6182"/>
    <lineage>
        <taxon>Eukaryota</taxon>
        <taxon>Metazoa</taxon>
        <taxon>Spiralia</taxon>
        <taxon>Lophotrochozoa</taxon>
        <taxon>Platyhelminthes</taxon>
        <taxon>Trematoda</taxon>
        <taxon>Digenea</taxon>
        <taxon>Strigeidida</taxon>
        <taxon>Schistosomatoidea</taxon>
        <taxon>Schistosomatidae</taxon>
        <taxon>Schistosoma</taxon>
    </lineage>
</organism>
<evidence type="ECO:0000313" key="3">
    <source>
        <dbReference type="EMBL" id="CAX73488.1"/>
    </source>
</evidence>
<dbReference type="InterPro" id="IPR001283">
    <property type="entry name" value="CRISP-related"/>
</dbReference>
<protein>
    <recommendedName>
        <fullName evidence="2">SCP domain-containing protein</fullName>
    </recommendedName>
</protein>
<sequence length="187" mass="21269">MSKLLTLLFAIYFVDAVIKEHDVGDLRNLLLALHNDERNVRSSCEYADIVPAEEKLDELTWDNDLGADAQRFADQCKKYVKQSVRSVGKWESVGQNAINVSEIADAVRLWTKEANYYNHSLDTCMAGHDCDSYKQMVQAETKHIGCGAKWCSDFKPPLKYLVVCNYSPAVRKGQPYKEGRCLKKENI</sequence>
<feature type="signal peptide" evidence="1">
    <location>
        <begin position="1"/>
        <end position="16"/>
    </location>
</feature>
<dbReference type="EMBL" id="FN317759">
    <property type="protein sequence ID" value="CAX73488.1"/>
    <property type="molecule type" value="mRNA"/>
</dbReference>
<dbReference type="PANTHER" id="PTHR10334">
    <property type="entry name" value="CYSTEINE-RICH SECRETORY PROTEIN-RELATED"/>
    <property type="match status" value="1"/>
</dbReference>
<accession>C1LFL0</accession>
<dbReference type="Gene3D" id="3.40.33.10">
    <property type="entry name" value="CAP"/>
    <property type="match status" value="1"/>
</dbReference>
<evidence type="ECO:0000259" key="2">
    <source>
        <dbReference type="SMART" id="SM00198"/>
    </source>
</evidence>
<dbReference type="PRINTS" id="PR00837">
    <property type="entry name" value="V5TPXLIKE"/>
</dbReference>
<feature type="chain" id="PRO_5002911658" description="SCP domain-containing protein" evidence="1">
    <location>
        <begin position="17"/>
        <end position="187"/>
    </location>
</feature>
<name>C1LFL0_SCHJA</name>
<proteinExistence type="evidence at transcript level"/>
<keyword evidence="1" id="KW-0732">Signal</keyword>
<reference evidence="3" key="1">
    <citation type="journal article" date="2009" name="Nature">
        <title>The Schistosoma japonicum genome reveals features of host-parasite interplay.</title>
        <authorList>
            <person name="Liu F."/>
            <person name="Zhou Y."/>
            <person name="Wang Z.Q."/>
            <person name="Lu G."/>
            <person name="Zheng H."/>
            <person name="Brindley P.J."/>
            <person name="McManus D.P."/>
            <person name="Blair D."/>
            <person name="Zhang Q.H."/>
            <person name="Zhong Y."/>
            <person name="Wang S."/>
            <person name="Han Z.G."/>
            <person name="Chen Z."/>
        </authorList>
    </citation>
    <scope>NUCLEOTIDE SEQUENCE</scope>
    <source>
        <strain evidence="3">Anhui</strain>
    </source>
</reference>
<reference evidence="3" key="2">
    <citation type="submission" date="2009-03" db="EMBL/GenBank/DDBJ databases">
        <authorList>
            <person name="Gang L."/>
        </authorList>
    </citation>
    <scope>NUCLEOTIDE SEQUENCE</scope>
    <source>
        <strain evidence="3">Anhui</strain>
    </source>
</reference>
<dbReference type="InterPro" id="IPR014044">
    <property type="entry name" value="CAP_dom"/>
</dbReference>
<dbReference type="AlphaFoldDB" id="C1LFL0"/>
<dbReference type="SUPFAM" id="SSF55797">
    <property type="entry name" value="PR-1-like"/>
    <property type="match status" value="1"/>
</dbReference>